<accession>A0AA35RYT3</accession>
<gene>
    <name evidence="1" type="ORF">GBAR_LOCUS12073</name>
</gene>
<dbReference type="EMBL" id="CASHTH010001807">
    <property type="protein sequence ID" value="CAI8020189.1"/>
    <property type="molecule type" value="Genomic_DNA"/>
</dbReference>
<dbReference type="AlphaFoldDB" id="A0AA35RYT3"/>
<organism evidence="1 2">
    <name type="scientific">Geodia barretti</name>
    <name type="common">Barrett's horny sponge</name>
    <dbReference type="NCBI Taxonomy" id="519541"/>
    <lineage>
        <taxon>Eukaryota</taxon>
        <taxon>Metazoa</taxon>
        <taxon>Porifera</taxon>
        <taxon>Demospongiae</taxon>
        <taxon>Heteroscleromorpha</taxon>
        <taxon>Tetractinellida</taxon>
        <taxon>Astrophorina</taxon>
        <taxon>Geodiidae</taxon>
        <taxon>Geodia</taxon>
    </lineage>
</organism>
<comment type="caution">
    <text evidence="1">The sequence shown here is derived from an EMBL/GenBank/DDBJ whole genome shotgun (WGS) entry which is preliminary data.</text>
</comment>
<protein>
    <submittedName>
        <fullName evidence="1">Uncharacterized protein</fullName>
    </submittedName>
</protein>
<evidence type="ECO:0000313" key="1">
    <source>
        <dbReference type="EMBL" id="CAI8020189.1"/>
    </source>
</evidence>
<dbReference type="Proteomes" id="UP001174909">
    <property type="component" value="Unassembled WGS sequence"/>
</dbReference>
<evidence type="ECO:0000313" key="2">
    <source>
        <dbReference type="Proteomes" id="UP001174909"/>
    </source>
</evidence>
<proteinExistence type="predicted"/>
<reference evidence="1" key="1">
    <citation type="submission" date="2023-03" db="EMBL/GenBank/DDBJ databases">
        <authorList>
            <person name="Steffen K."/>
            <person name="Cardenas P."/>
        </authorList>
    </citation>
    <scope>NUCLEOTIDE SEQUENCE</scope>
</reference>
<sequence length="48" mass="5468">MYMIVDEVCTLIQTILASKYTISRKTPTTFLTPHRTKDTPPSFPLSHS</sequence>
<name>A0AA35RYT3_GEOBA</name>
<keyword evidence="2" id="KW-1185">Reference proteome</keyword>